<proteinExistence type="predicted"/>
<keyword evidence="4" id="KW-1185">Reference proteome</keyword>
<evidence type="ECO:0000313" key="3">
    <source>
        <dbReference type="EMBL" id="KAI7840273.1"/>
    </source>
</evidence>
<dbReference type="InterPro" id="IPR036431">
    <property type="entry name" value="ARID_dom_sf"/>
</dbReference>
<feature type="region of interest" description="Disordered" evidence="1">
    <location>
        <begin position="275"/>
        <end position="305"/>
    </location>
</feature>
<protein>
    <recommendedName>
        <fullName evidence="2">ARID domain-containing protein</fullName>
    </recommendedName>
</protein>
<feature type="compositionally biased region" description="Low complexity" evidence="1">
    <location>
        <begin position="138"/>
        <end position="148"/>
    </location>
</feature>
<feature type="region of interest" description="Disordered" evidence="1">
    <location>
        <begin position="102"/>
        <end position="153"/>
    </location>
</feature>
<dbReference type="PROSITE" id="PS51011">
    <property type="entry name" value="ARID"/>
    <property type="match status" value="1"/>
</dbReference>
<dbReference type="InterPro" id="IPR001606">
    <property type="entry name" value="ARID_dom"/>
</dbReference>
<dbReference type="Pfam" id="PF01388">
    <property type="entry name" value="ARID"/>
    <property type="match status" value="1"/>
</dbReference>
<comment type="caution">
    <text evidence="3">The sequence shown here is derived from an EMBL/GenBank/DDBJ whole genome shotgun (WGS) entry which is preliminary data.</text>
</comment>
<accession>A0AAD5H479</accession>
<evidence type="ECO:0000313" key="4">
    <source>
        <dbReference type="Proteomes" id="UP001205105"/>
    </source>
</evidence>
<dbReference type="EMBL" id="JADXDR010000083">
    <property type="protein sequence ID" value="KAI7840273.1"/>
    <property type="molecule type" value="Genomic_DNA"/>
</dbReference>
<dbReference type="Proteomes" id="UP001205105">
    <property type="component" value="Unassembled WGS sequence"/>
</dbReference>
<sequence>MSAGKRGKPQAGAVSMAAMRAHLETAFIGYRPGDPTAAVPPAAMPRPGVPPPPGGLKTLDLRQMTMAQLHAEAAATHTRDLFAALLPDPPGVPLERIAYVTGHGPDVSEGEDEETEEEEQQQQQRKKQKQQEQKQQRQKQQQQGQTGQAGSARAKLSEGKLFSLLDQYLAADPGRSNAAAAAGGSQGQRRSQAQQSKRLWSAFGLAAAPRFGGIECDLPRLWGCVRQRGGSNAVSRDLAWTAVAQDLGIDIGKFRNAGFYAAQWYGRLLQPYERSRQQQAGSTAQRRSKAAAAVEEEDAGPAVPE</sequence>
<feature type="domain" description="ARID" evidence="2">
    <location>
        <begin position="178"/>
        <end position="277"/>
    </location>
</feature>
<name>A0AAD5H479_9CHLO</name>
<dbReference type="SMART" id="SM00501">
    <property type="entry name" value="BRIGHT"/>
    <property type="match status" value="1"/>
</dbReference>
<feature type="region of interest" description="Disordered" evidence="1">
    <location>
        <begin position="176"/>
        <end position="195"/>
    </location>
</feature>
<evidence type="ECO:0000259" key="2">
    <source>
        <dbReference type="PROSITE" id="PS51011"/>
    </source>
</evidence>
<feature type="compositionally biased region" description="Acidic residues" evidence="1">
    <location>
        <begin position="108"/>
        <end position="120"/>
    </location>
</feature>
<reference evidence="3" key="1">
    <citation type="submission" date="2020-11" db="EMBL/GenBank/DDBJ databases">
        <title>Chlorella ohadii genome sequencing and assembly.</title>
        <authorList>
            <person name="Murik O."/>
            <person name="Treves H."/>
            <person name="Kedem I."/>
            <person name="Shotland Y."/>
            <person name="Kaplan A."/>
        </authorList>
    </citation>
    <scope>NUCLEOTIDE SEQUENCE</scope>
    <source>
        <strain evidence="3">1</strain>
    </source>
</reference>
<organism evidence="3 4">
    <name type="scientific">Chlorella ohadii</name>
    <dbReference type="NCBI Taxonomy" id="2649997"/>
    <lineage>
        <taxon>Eukaryota</taxon>
        <taxon>Viridiplantae</taxon>
        <taxon>Chlorophyta</taxon>
        <taxon>core chlorophytes</taxon>
        <taxon>Trebouxiophyceae</taxon>
        <taxon>Chlorellales</taxon>
        <taxon>Chlorellaceae</taxon>
        <taxon>Chlorella clade</taxon>
        <taxon>Chlorella</taxon>
    </lineage>
</organism>
<dbReference type="SMART" id="SM01014">
    <property type="entry name" value="ARID"/>
    <property type="match status" value="1"/>
</dbReference>
<evidence type="ECO:0000256" key="1">
    <source>
        <dbReference type="SAM" id="MobiDB-lite"/>
    </source>
</evidence>
<dbReference type="GO" id="GO:0003677">
    <property type="term" value="F:DNA binding"/>
    <property type="evidence" value="ECO:0007669"/>
    <property type="project" value="InterPro"/>
</dbReference>
<dbReference type="Gene3D" id="1.10.150.60">
    <property type="entry name" value="ARID DNA-binding domain"/>
    <property type="match status" value="1"/>
</dbReference>
<dbReference type="AlphaFoldDB" id="A0AAD5H479"/>
<dbReference type="CDD" id="cd16100">
    <property type="entry name" value="ARID"/>
    <property type="match status" value="1"/>
</dbReference>
<dbReference type="SUPFAM" id="SSF46774">
    <property type="entry name" value="ARID-like"/>
    <property type="match status" value="1"/>
</dbReference>
<gene>
    <name evidence="3" type="ORF">COHA_006055</name>
</gene>